<name>A0A162DHF4_9MYCO</name>
<protein>
    <submittedName>
        <fullName evidence="1">Uncharacterized protein</fullName>
    </submittedName>
</protein>
<dbReference type="EMBL" id="LWCI01000162">
    <property type="protein sequence ID" value="KZS57442.1"/>
    <property type="molecule type" value="Genomic_DNA"/>
</dbReference>
<sequence length="97" mass="10896">MVQVPAQLEVLVAHPVRVIQIERDPSQHRAKSAVRAEPRADMRGDIVEADGAARSRRRVVDRERADVRPAGGFEVHERGVQTAQLLHGHPEAKVHYR</sequence>
<keyword evidence="2" id="KW-1185">Reference proteome</keyword>
<dbReference type="AlphaFoldDB" id="A0A162DHF4"/>
<evidence type="ECO:0000313" key="2">
    <source>
        <dbReference type="Proteomes" id="UP000077342"/>
    </source>
</evidence>
<dbReference type="Proteomes" id="UP000077342">
    <property type="component" value="Unassembled WGS sequence"/>
</dbReference>
<proteinExistence type="predicted"/>
<organism evidence="1 2">
    <name type="scientific">Mycobacterium ostraviense</name>
    <dbReference type="NCBI Taxonomy" id="2738409"/>
    <lineage>
        <taxon>Bacteria</taxon>
        <taxon>Bacillati</taxon>
        <taxon>Actinomycetota</taxon>
        <taxon>Actinomycetes</taxon>
        <taxon>Mycobacteriales</taxon>
        <taxon>Mycobacteriaceae</taxon>
        <taxon>Mycobacterium</taxon>
    </lineage>
</organism>
<reference evidence="2" key="1">
    <citation type="submission" date="2016-04" db="EMBL/GenBank/DDBJ databases">
        <authorList>
            <person name="Strapagiel D."/>
            <person name="Borowka P."/>
            <person name="Marciniak B."/>
            <person name="Bakula Z."/>
            <person name="Van Ingen J."/>
            <person name="Safianowska A."/>
            <person name="Dziadek J."/>
            <person name="Jagielski T."/>
        </authorList>
    </citation>
    <scope>NUCLEOTIDE SEQUENCE [LARGE SCALE GENOMIC DNA]</scope>
    <source>
        <strain evidence="2">1010001458</strain>
    </source>
</reference>
<gene>
    <name evidence="1" type="ORF">A4G28_03495</name>
</gene>
<comment type="caution">
    <text evidence="1">The sequence shown here is derived from an EMBL/GenBank/DDBJ whole genome shotgun (WGS) entry which is preliminary data.</text>
</comment>
<evidence type="ECO:0000313" key="1">
    <source>
        <dbReference type="EMBL" id="KZS57442.1"/>
    </source>
</evidence>
<accession>A0A162DHF4</accession>